<evidence type="ECO:0000313" key="2">
    <source>
        <dbReference type="Proteomes" id="UP000004342"/>
    </source>
</evidence>
<comment type="caution">
    <text evidence="1">The sequence shown here is derived from an EMBL/GenBank/DDBJ whole genome shotgun (WGS) entry which is preliminary data.</text>
</comment>
<dbReference type="AlphaFoldDB" id="A0AAV3BN86"/>
<proteinExistence type="predicted"/>
<dbReference type="Proteomes" id="UP000004342">
    <property type="component" value="Unassembled WGS sequence"/>
</dbReference>
<evidence type="ECO:0000313" key="1">
    <source>
        <dbReference type="EMBL" id="EDT22494.1"/>
    </source>
</evidence>
<name>A0AAV3BN86_CLOPF</name>
<organism evidence="1 2">
    <name type="scientific">Clostridium perfringens B str. ATCC 3626</name>
    <dbReference type="NCBI Taxonomy" id="451754"/>
    <lineage>
        <taxon>Bacteria</taxon>
        <taxon>Bacillati</taxon>
        <taxon>Bacillota</taxon>
        <taxon>Clostridia</taxon>
        <taxon>Eubacteriales</taxon>
        <taxon>Clostridiaceae</taxon>
        <taxon>Clostridium</taxon>
    </lineage>
</organism>
<gene>
    <name evidence="1" type="ORF">AC1_1089</name>
</gene>
<sequence length="77" mass="9045">MTKEFESPVIPHGGDKIADSVWKDPYEHNVSEVIIDYSDNTCYVTLEPIRFENNDKDVLKLWYNMVESHGWDHGYLL</sequence>
<accession>A0AAV3BN86</accession>
<reference evidence="1 2" key="1">
    <citation type="submission" date="2007-07" db="EMBL/GenBank/DDBJ databases">
        <title>Annotation of Clostridium perfringens B str. ATCC 3626.</title>
        <authorList>
            <person name="Paulsen I."/>
            <person name="Sebastian Y."/>
        </authorList>
    </citation>
    <scope>NUCLEOTIDE SEQUENCE [LARGE SCALE GENOMIC DNA]</scope>
    <source>
        <strain evidence="2">B str. ATCC 3626</strain>
    </source>
</reference>
<dbReference type="EMBL" id="ABDV01000037">
    <property type="protein sequence ID" value="EDT22494.1"/>
    <property type="molecule type" value="Genomic_DNA"/>
</dbReference>
<protein>
    <submittedName>
        <fullName evidence="1">Uncharacterized protein</fullName>
    </submittedName>
</protein>